<feature type="region of interest" description="Disordered" evidence="1">
    <location>
        <begin position="134"/>
        <end position="183"/>
    </location>
</feature>
<dbReference type="AlphaFoldDB" id="A0AA35VUJ0"/>
<dbReference type="Proteomes" id="UP001177003">
    <property type="component" value="Chromosome 1"/>
</dbReference>
<protein>
    <submittedName>
        <fullName evidence="2">Uncharacterized protein</fullName>
    </submittedName>
</protein>
<gene>
    <name evidence="2" type="ORF">LSALG_LOCUS10320</name>
</gene>
<proteinExistence type="predicted"/>
<feature type="compositionally biased region" description="Acidic residues" evidence="1">
    <location>
        <begin position="134"/>
        <end position="160"/>
    </location>
</feature>
<evidence type="ECO:0000256" key="1">
    <source>
        <dbReference type="SAM" id="MobiDB-lite"/>
    </source>
</evidence>
<keyword evidence="3" id="KW-1185">Reference proteome</keyword>
<organism evidence="2 3">
    <name type="scientific">Lactuca saligna</name>
    <name type="common">Willowleaf lettuce</name>
    <dbReference type="NCBI Taxonomy" id="75948"/>
    <lineage>
        <taxon>Eukaryota</taxon>
        <taxon>Viridiplantae</taxon>
        <taxon>Streptophyta</taxon>
        <taxon>Embryophyta</taxon>
        <taxon>Tracheophyta</taxon>
        <taxon>Spermatophyta</taxon>
        <taxon>Magnoliopsida</taxon>
        <taxon>eudicotyledons</taxon>
        <taxon>Gunneridae</taxon>
        <taxon>Pentapetalae</taxon>
        <taxon>asterids</taxon>
        <taxon>campanulids</taxon>
        <taxon>Asterales</taxon>
        <taxon>Asteraceae</taxon>
        <taxon>Cichorioideae</taxon>
        <taxon>Cichorieae</taxon>
        <taxon>Lactucinae</taxon>
        <taxon>Lactuca</taxon>
    </lineage>
</organism>
<dbReference type="EMBL" id="OX465077">
    <property type="protein sequence ID" value="CAI9269977.1"/>
    <property type="molecule type" value="Genomic_DNA"/>
</dbReference>
<feature type="compositionally biased region" description="Basic and acidic residues" evidence="1">
    <location>
        <begin position="161"/>
        <end position="183"/>
    </location>
</feature>
<reference evidence="2" key="1">
    <citation type="submission" date="2023-04" db="EMBL/GenBank/DDBJ databases">
        <authorList>
            <person name="Vijverberg K."/>
            <person name="Xiong W."/>
            <person name="Schranz E."/>
        </authorList>
    </citation>
    <scope>NUCLEOTIDE SEQUENCE</scope>
</reference>
<accession>A0AA35VUJ0</accession>
<name>A0AA35VUJ0_LACSI</name>
<evidence type="ECO:0000313" key="2">
    <source>
        <dbReference type="EMBL" id="CAI9269977.1"/>
    </source>
</evidence>
<sequence length="183" mass="20925">MSRSRMKSQSSSQTQELKTLSTTSKVVLFDMNFLISQNLSTLNKYVCYTMQALLIMLLEPSPEPLEMPLNVPYPRWLGLFLYQKEGYVESHGIIIPIPVLSSKIIYAALLKDHLPFPTRMQMWTEKPYVIESSYFEEDNSSDDASDEENNDDSGDEEYNDEDSKVGNKEGADQEEGSDKNEED</sequence>
<evidence type="ECO:0000313" key="3">
    <source>
        <dbReference type="Proteomes" id="UP001177003"/>
    </source>
</evidence>